<dbReference type="Proteomes" id="UP001251524">
    <property type="component" value="Unassembled WGS sequence"/>
</dbReference>
<keyword evidence="4" id="KW-1185">Reference proteome</keyword>
<evidence type="ECO:0000256" key="1">
    <source>
        <dbReference type="SAM" id="MobiDB-lite"/>
    </source>
</evidence>
<feature type="domain" description="DUF1214" evidence="2">
    <location>
        <begin position="3"/>
        <end position="48"/>
    </location>
</feature>
<dbReference type="SUPFAM" id="SSF160935">
    <property type="entry name" value="VPA0735-like"/>
    <property type="match status" value="1"/>
</dbReference>
<protein>
    <recommendedName>
        <fullName evidence="2">DUF1214 domain-containing protein</fullName>
    </recommendedName>
</protein>
<evidence type="ECO:0000313" key="3">
    <source>
        <dbReference type="EMBL" id="MDR7133198.1"/>
    </source>
</evidence>
<evidence type="ECO:0000313" key="4">
    <source>
        <dbReference type="Proteomes" id="UP001251524"/>
    </source>
</evidence>
<dbReference type="PANTHER" id="PTHR36509:SF2">
    <property type="entry name" value="BLL3101 PROTEIN"/>
    <property type="match status" value="1"/>
</dbReference>
<comment type="caution">
    <text evidence="3">The sequence shown here is derived from an EMBL/GenBank/DDBJ whole genome shotgun (WGS) entry which is preliminary data.</text>
</comment>
<gene>
    <name evidence="3" type="ORF">J2X06_000382</name>
</gene>
<dbReference type="PANTHER" id="PTHR36509">
    <property type="entry name" value="BLL3101 PROTEIN"/>
    <property type="match status" value="1"/>
</dbReference>
<dbReference type="Gene3D" id="2.60.120.600">
    <property type="entry name" value="Domain of unknown function DUF1214, C-terminal domain"/>
    <property type="match status" value="1"/>
</dbReference>
<evidence type="ECO:0000259" key="2">
    <source>
        <dbReference type="Pfam" id="PF06742"/>
    </source>
</evidence>
<feature type="region of interest" description="Disordered" evidence="1">
    <location>
        <begin position="76"/>
        <end position="125"/>
    </location>
</feature>
<accession>A0ABU1W6I3</accession>
<dbReference type="InterPro" id="IPR010621">
    <property type="entry name" value="DUF1214"/>
</dbReference>
<name>A0ABU1W6I3_9GAMM</name>
<dbReference type="EMBL" id="JAVDVY010000001">
    <property type="protein sequence ID" value="MDR7133198.1"/>
    <property type="molecule type" value="Genomic_DNA"/>
</dbReference>
<dbReference type="InterPro" id="IPR037049">
    <property type="entry name" value="DUF1214_C_sf"/>
</dbReference>
<organism evidence="3 4">
    <name type="scientific">Lysobacter niastensis</name>
    <dbReference type="NCBI Taxonomy" id="380629"/>
    <lineage>
        <taxon>Bacteria</taxon>
        <taxon>Pseudomonadati</taxon>
        <taxon>Pseudomonadota</taxon>
        <taxon>Gammaproteobacteria</taxon>
        <taxon>Lysobacterales</taxon>
        <taxon>Lysobacteraceae</taxon>
        <taxon>Lysobacter</taxon>
    </lineage>
</organism>
<dbReference type="Pfam" id="PF06742">
    <property type="entry name" value="DUF1214"/>
    <property type="match status" value="1"/>
</dbReference>
<sequence>MLPGLKKDADGGLTLYIQADSPGKDKQANWLPAPKGPFVMFARYYWPTPALLDGQWTTPPVVKRPDLQACGLAREVTPRQAQRGGPLWTKADIRRPNRNRACSVVSAGREPSRTSRTRSSPPASV</sequence>
<reference evidence="3 4" key="1">
    <citation type="submission" date="2023-07" db="EMBL/GenBank/DDBJ databases">
        <title>Sorghum-associated microbial communities from plants grown in Nebraska, USA.</title>
        <authorList>
            <person name="Schachtman D."/>
        </authorList>
    </citation>
    <scope>NUCLEOTIDE SEQUENCE [LARGE SCALE GENOMIC DNA]</scope>
    <source>
        <strain evidence="3 4">BE198</strain>
    </source>
</reference>
<proteinExistence type="predicted"/>